<dbReference type="GO" id="GO:0005813">
    <property type="term" value="C:centrosome"/>
    <property type="evidence" value="ECO:0007669"/>
    <property type="project" value="TreeGrafter"/>
</dbReference>
<dbReference type="InterPro" id="IPR033558">
    <property type="entry name" value="IFT25"/>
</dbReference>
<dbReference type="PANTHER" id="PTHR33906">
    <property type="entry name" value="INTRAFLAGELLAR TRANSPORT PROTEIN 25 HOMOLOG"/>
    <property type="match status" value="1"/>
</dbReference>
<proteinExistence type="predicted"/>
<evidence type="ECO:0000313" key="2">
    <source>
        <dbReference type="Proteomes" id="UP001066276"/>
    </source>
</evidence>
<organism evidence="1 2">
    <name type="scientific">Pleurodeles waltl</name>
    <name type="common">Iberian ribbed newt</name>
    <dbReference type="NCBI Taxonomy" id="8319"/>
    <lineage>
        <taxon>Eukaryota</taxon>
        <taxon>Metazoa</taxon>
        <taxon>Chordata</taxon>
        <taxon>Craniata</taxon>
        <taxon>Vertebrata</taxon>
        <taxon>Euteleostomi</taxon>
        <taxon>Amphibia</taxon>
        <taxon>Batrachia</taxon>
        <taxon>Caudata</taxon>
        <taxon>Salamandroidea</taxon>
        <taxon>Salamandridae</taxon>
        <taxon>Pleurodelinae</taxon>
        <taxon>Pleurodeles</taxon>
    </lineage>
</organism>
<accession>A0AAV7T1T4</accession>
<dbReference type="GO" id="GO:0030992">
    <property type="term" value="C:intraciliary transport particle B"/>
    <property type="evidence" value="ECO:0007669"/>
    <property type="project" value="InterPro"/>
</dbReference>
<reference evidence="1" key="1">
    <citation type="journal article" date="2022" name="bioRxiv">
        <title>Sequencing and chromosome-scale assembly of the giantPleurodeles waltlgenome.</title>
        <authorList>
            <person name="Brown T."/>
            <person name="Elewa A."/>
            <person name="Iarovenko S."/>
            <person name="Subramanian E."/>
            <person name="Araus A.J."/>
            <person name="Petzold A."/>
            <person name="Susuki M."/>
            <person name="Suzuki K.-i.T."/>
            <person name="Hayashi T."/>
            <person name="Toyoda A."/>
            <person name="Oliveira C."/>
            <person name="Osipova E."/>
            <person name="Leigh N.D."/>
            <person name="Simon A."/>
            <person name="Yun M.H."/>
        </authorList>
    </citation>
    <scope>NUCLEOTIDE SEQUENCE</scope>
    <source>
        <strain evidence="1">20211129_DDA</strain>
        <tissue evidence="1">Liver</tissue>
    </source>
</reference>
<dbReference type="GO" id="GO:0005929">
    <property type="term" value="C:cilium"/>
    <property type="evidence" value="ECO:0007669"/>
    <property type="project" value="TreeGrafter"/>
</dbReference>
<evidence type="ECO:0000313" key="1">
    <source>
        <dbReference type="EMBL" id="KAJ1170296.1"/>
    </source>
</evidence>
<sequence length="92" mass="10469">MFPQEFIISLKGLANINTLTVQSYLVKHLRVEKSTSKDPVGFEVCHERDLEHIEGQLQTEEFNLSGTQVAHLRFVILSGFDHFVAINRVTAE</sequence>
<comment type="caution">
    <text evidence="1">The sequence shown here is derived from an EMBL/GenBank/DDBJ whole genome shotgun (WGS) entry which is preliminary data.</text>
</comment>
<dbReference type="Proteomes" id="UP001066276">
    <property type="component" value="Chromosome 4_1"/>
</dbReference>
<name>A0AAV7T1T4_PLEWA</name>
<dbReference type="GO" id="GO:0042073">
    <property type="term" value="P:intraciliary transport"/>
    <property type="evidence" value="ECO:0007669"/>
    <property type="project" value="InterPro"/>
</dbReference>
<keyword evidence="2" id="KW-1185">Reference proteome</keyword>
<dbReference type="PANTHER" id="PTHR33906:SF1">
    <property type="entry name" value="INTRAFLAGELLAR TRANSPORT PROTEIN 25 HOMOLOG"/>
    <property type="match status" value="1"/>
</dbReference>
<dbReference type="InterPro" id="IPR008979">
    <property type="entry name" value="Galactose-bd-like_sf"/>
</dbReference>
<dbReference type="Gene3D" id="2.60.120.260">
    <property type="entry name" value="Galactose-binding domain-like"/>
    <property type="match status" value="1"/>
</dbReference>
<dbReference type="EMBL" id="JANPWB010000007">
    <property type="protein sequence ID" value="KAJ1170296.1"/>
    <property type="molecule type" value="Genomic_DNA"/>
</dbReference>
<dbReference type="AlphaFoldDB" id="A0AAV7T1T4"/>
<protein>
    <submittedName>
        <fullName evidence="1">Uncharacterized protein</fullName>
    </submittedName>
</protein>
<dbReference type="SUPFAM" id="SSF49785">
    <property type="entry name" value="Galactose-binding domain-like"/>
    <property type="match status" value="1"/>
</dbReference>
<gene>
    <name evidence="1" type="ORF">NDU88_002174</name>
</gene>